<dbReference type="Pfam" id="PF07690">
    <property type="entry name" value="MFS_1"/>
    <property type="match status" value="1"/>
</dbReference>
<name>A0ABW6XXF7_9ACTN</name>
<dbReference type="SMART" id="SM00220">
    <property type="entry name" value="S_TKc"/>
    <property type="match status" value="1"/>
</dbReference>
<dbReference type="InterPro" id="IPR011009">
    <property type="entry name" value="Kinase-like_dom_sf"/>
</dbReference>
<evidence type="ECO:0000256" key="6">
    <source>
        <dbReference type="ARBA" id="ARBA00022840"/>
    </source>
</evidence>
<evidence type="ECO:0000259" key="13">
    <source>
        <dbReference type="PROSITE" id="PS50011"/>
    </source>
</evidence>
<keyword evidence="7 12" id="KW-1133">Transmembrane helix</keyword>
<dbReference type="PROSITE" id="PS50850">
    <property type="entry name" value="MFS"/>
    <property type="match status" value="1"/>
</dbReference>
<evidence type="ECO:0000256" key="8">
    <source>
        <dbReference type="ARBA" id="ARBA00023136"/>
    </source>
</evidence>
<feature type="transmembrane region" description="Helical" evidence="12">
    <location>
        <begin position="675"/>
        <end position="696"/>
    </location>
</feature>
<keyword evidence="16" id="KW-1185">Reference proteome</keyword>
<comment type="caution">
    <text evidence="15">The sequence shown here is derived from an EMBL/GenBank/DDBJ whole genome shotgun (WGS) entry which is preliminary data.</text>
</comment>
<feature type="transmembrane region" description="Helical" evidence="12">
    <location>
        <begin position="514"/>
        <end position="540"/>
    </location>
</feature>
<feature type="transmembrane region" description="Helical" evidence="12">
    <location>
        <begin position="602"/>
        <end position="623"/>
    </location>
</feature>
<evidence type="ECO:0000256" key="12">
    <source>
        <dbReference type="SAM" id="Phobius"/>
    </source>
</evidence>
<dbReference type="PANTHER" id="PTHR42718">
    <property type="entry name" value="MAJOR FACILITATOR SUPERFAMILY MULTIDRUG TRANSPORTER MFSC"/>
    <property type="match status" value="1"/>
</dbReference>
<evidence type="ECO:0000313" key="15">
    <source>
        <dbReference type="EMBL" id="MFF5922025.1"/>
    </source>
</evidence>
<evidence type="ECO:0000256" key="5">
    <source>
        <dbReference type="ARBA" id="ARBA00022741"/>
    </source>
</evidence>
<evidence type="ECO:0000256" key="3">
    <source>
        <dbReference type="ARBA" id="ARBA00022475"/>
    </source>
</evidence>
<feature type="transmembrane region" description="Helical" evidence="12">
    <location>
        <begin position="426"/>
        <end position="446"/>
    </location>
</feature>
<keyword evidence="9" id="KW-0046">Antibiotic resistance</keyword>
<evidence type="ECO:0000313" key="16">
    <source>
        <dbReference type="Proteomes" id="UP001602370"/>
    </source>
</evidence>
<dbReference type="SUPFAM" id="SSF103473">
    <property type="entry name" value="MFS general substrate transporter"/>
    <property type="match status" value="1"/>
</dbReference>
<feature type="transmembrane region" description="Helical" evidence="12">
    <location>
        <begin position="778"/>
        <end position="799"/>
    </location>
</feature>
<protein>
    <submittedName>
        <fullName evidence="15">MFS transporter</fullName>
    </submittedName>
</protein>
<dbReference type="InterPro" id="IPR008271">
    <property type="entry name" value="Ser/Thr_kinase_AS"/>
</dbReference>
<dbReference type="SUPFAM" id="SSF56112">
    <property type="entry name" value="Protein kinase-like (PK-like)"/>
    <property type="match status" value="1"/>
</dbReference>
<dbReference type="Proteomes" id="UP001602370">
    <property type="component" value="Unassembled WGS sequence"/>
</dbReference>
<feature type="transmembrane region" description="Helical" evidence="12">
    <location>
        <begin position="733"/>
        <end position="757"/>
    </location>
</feature>
<dbReference type="InterPro" id="IPR000719">
    <property type="entry name" value="Prot_kinase_dom"/>
</dbReference>
<accession>A0ABW6XXF7</accession>
<dbReference type="RefSeq" id="WP_388309358.1">
    <property type="nucleotide sequence ID" value="NZ_JBIBDZ010000009.1"/>
</dbReference>
<feature type="transmembrane region" description="Helical" evidence="12">
    <location>
        <begin position="546"/>
        <end position="564"/>
    </location>
</feature>
<feature type="domain" description="Protein kinase" evidence="13">
    <location>
        <begin position="15"/>
        <end position="279"/>
    </location>
</feature>
<dbReference type="InterPro" id="IPR011701">
    <property type="entry name" value="MFS"/>
</dbReference>
<dbReference type="Pfam" id="PF00069">
    <property type="entry name" value="Pkinase"/>
    <property type="match status" value="1"/>
</dbReference>
<evidence type="ECO:0000256" key="2">
    <source>
        <dbReference type="ARBA" id="ARBA00022448"/>
    </source>
</evidence>
<dbReference type="CDD" id="cd14014">
    <property type="entry name" value="STKc_PknB_like"/>
    <property type="match status" value="1"/>
</dbReference>
<reference evidence="15 16" key="1">
    <citation type="submission" date="2024-10" db="EMBL/GenBank/DDBJ databases">
        <title>The Natural Products Discovery Center: Release of the First 8490 Sequenced Strains for Exploring Actinobacteria Biosynthetic Diversity.</title>
        <authorList>
            <person name="Kalkreuter E."/>
            <person name="Kautsar S.A."/>
            <person name="Yang D."/>
            <person name="Bader C.D."/>
            <person name="Teijaro C.N."/>
            <person name="Fluegel L."/>
            <person name="Davis C.M."/>
            <person name="Simpson J.R."/>
            <person name="Lauterbach L."/>
            <person name="Steele A.D."/>
            <person name="Gui C."/>
            <person name="Meng S."/>
            <person name="Li G."/>
            <person name="Viehrig K."/>
            <person name="Ye F."/>
            <person name="Su P."/>
            <person name="Kiefer A.F."/>
            <person name="Nichols A."/>
            <person name="Cepeda A.J."/>
            <person name="Yan W."/>
            <person name="Fan B."/>
            <person name="Jiang Y."/>
            <person name="Adhikari A."/>
            <person name="Zheng C.-J."/>
            <person name="Schuster L."/>
            <person name="Cowan T.M."/>
            <person name="Smanski M.J."/>
            <person name="Chevrette M.G."/>
            <person name="De Carvalho L.P.S."/>
            <person name="Shen B."/>
        </authorList>
    </citation>
    <scope>NUCLEOTIDE SEQUENCE [LARGE SCALE GENOMIC DNA]</scope>
    <source>
        <strain evidence="15 16">NPDC012605</strain>
    </source>
</reference>
<dbReference type="PROSITE" id="PS00107">
    <property type="entry name" value="PROTEIN_KINASE_ATP"/>
    <property type="match status" value="1"/>
</dbReference>
<dbReference type="PANTHER" id="PTHR42718:SF46">
    <property type="entry name" value="BLR6921 PROTEIN"/>
    <property type="match status" value="1"/>
</dbReference>
<dbReference type="Gene3D" id="1.10.510.10">
    <property type="entry name" value="Transferase(Phosphotransferase) domain 1"/>
    <property type="match status" value="1"/>
</dbReference>
<evidence type="ECO:0000259" key="14">
    <source>
        <dbReference type="PROSITE" id="PS50850"/>
    </source>
</evidence>
<dbReference type="InterPro" id="IPR017441">
    <property type="entry name" value="Protein_kinase_ATP_BS"/>
</dbReference>
<organism evidence="15 16">
    <name type="scientific">Streptomyces flavochromogenes</name>
    <dbReference type="NCBI Taxonomy" id="68199"/>
    <lineage>
        <taxon>Bacteria</taxon>
        <taxon>Bacillati</taxon>
        <taxon>Actinomycetota</taxon>
        <taxon>Actinomycetes</taxon>
        <taxon>Kitasatosporales</taxon>
        <taxon>Streptomycetaceae</taxon>
        <taxon>Streptomyces</taxon>
    </lineage>
</organism>
<evidence type="ECO:0000256" key="1">
    <source>
        <dbReference type="ARBA" id="ARBA00004651"/>
    </source>
</evidence>
<keyword evidence="5 10" id="KW-0547">Nucleotide-binding</keyword>
<sequence>MEQLTEQDPTHIGPYRLIARLGEGGMGLVYLGRSDLGRTVAVKVVQADHAQHPEFRRRFTREVAAARRVGGAWTAAVLDADTEAAVPWVATQYIPGPDLTTVVGKEFGPLPEHSVHTLANRLALALQTVHEAGLIHRDLKPSNVLVTVDGPRVIDFGIARALDSIGGDSLLTRTGMLIGSPGFMSPEQVRGHELTPANDIFCLGAVLVYAATGRLLFGATDTGLNAHLFRIAEEEADLTGVPDSLVALVRACLDKDPTKRPTPAQVVERTVTNRAEEWLPGSVLAHLGRRAAELLDFTPQVRGTQPDPRAQAAFSAALPQPTSYPLPPASPPAPYVPNPYDPTAAAGSGPVGGFGPPATPPPGALVTPAPVGPAGDDGGPRTRRWWGLAMGMLAQLVVLLDLAMTTPRLLFAISADLGMGRSSEQWMYVGYALAFGALLLVGGHLADLIGRKATLLIGLTGFAVSTAVGAVSPGPAVLVWSQVFKGVFAALITPASLGLVAAQFTEPRARRRAFGIYGVIGLGGSALTMFLAVPLTYVLASWRMSMYVTVLLAFIALLGTATLVRDRPGGRDPAGFDTPGALLSAFGVASLVFGLAESGAAGWGAPLPSVALVCGILLIAAFARRQSTARSAILPAYPTRTRDSLGASLALFMIGLALSTVIAPLDAFLNSDVGAVPTVAVFVLMTASFLVGSLLISARLLPRVGPRVLLVSGLLVAAVGPLVQLAMGGSVSSAYPTVICIGLGVGTAGTVLYSAIMDGVAAHDSGGRAGLVMVNQHVGAELGFALLAGAAGHRAGLLFMHDDPLLSYLEAGALVVAALVGGLLVRARPSEGGADSASAPHSAGWSAPVRTTVDRSEASGVLLVENGRVKRIPTEFRGMDLVQEISRLLRAENVTMTRLGTDLTLWHGVGPGTPNPVASRLMAEHGFEPVSGAAIVAGPVIGHIPFPLGGNAAEGLALRLGR</sequence>
<dbReference type="InterPro" id="IPR020846">
    <property type="entry name" value="MFS_dom"/>
</dbReference>
<dbReference type="Gene3D" id="3.30.200.20">
    <property type="entry name" value="Phosphorylase Kinase, domain 1"/>
    <property type="match status" value="1"/>
</dbReference>
<feature type="compositionally biased region" description="Low complexity" evidence="11">
    <location>
        <begin position="364"/>
        <end position="374"/>
    </location>
</feature>
<feature type="region of interest" description="Disordered" evidence="11">
    <location>
        <begin position="319"/>
        <end position="378"/>
    </location>
</feature>
<feature type="transmembrane region" description="Helical" evidence="12">
    <location>
        <begin position="483"/>
        <end position="502"/>
    </location>
</feature>
<dbReference type="Gene3D" id="1.20.1250.20">
    <property type="entry name" value="MFS general substrate transporter like domains"/>
    <property type="match status" value="2"/>
</dbReference>
<evidence type="ECO:0000256" key="4">
    <source>
        <dbReference type="ARBA" id="ARBA00022692"/>
    </source>
</evidence>
<dbReference type="InterPro" id="IPR036259">
    <property type="entry name" value="MFS_trans_sf"/>
</dbReference>
<feature type="transmembrane region" description="Helical" evidence="12">
    <location>
        <begin position="708"/>
        <end position="727"/>
    </location>
</feature>
<proteinExistence type="predicted"/>
<dbReference type="PROSITE" id="PS00108">
    <property type="entry name" value="PROTEIN_KINASE_ST"/>
    <property type="match status" value="1"/>
</dbReference>
<evidence type="ECO:0000256" key="9">
    <source>
        <dbReference type="ARBA" id="ARBA00023251"/>
    </source>
</evidence>
<evidence type="ECO:0000256" key="7">
    <source>
        <dbReference type="ARBA" id="ARBA00022989"/>
    </source>
</evidence>
<dbReference type="EMBL" id="JBIBDZ010000009">
    <property type="protein sequence ID" value="MFF5922025.1"/>
    <property type="molecule type" value="Genomic_DNA"/>
</dbReference>
<feature type="domain" description="Major facilitator superfamily (MFS) profile" evidence="14">
    <location>
        <begin position="387"/>
        <end position="830"/>
    </location>
</feature>
<keyword evidence="2" id="KW-0813">Transport</keyword>
<evidence type="ECO:0000256" key="10">
    <source>
        <dbReference type="PROSITE-ProRule" id="PRU10141"/>
    </source>
</evidence>
<comment type="subcellular location">
    <subcellularLocation>
        <location evidence="1">Cell membrane</location>
        <topology evidence="1">Multi-pass membrane protein</topology>
    </subcellularLocation>
</comment>
<keyword evidence="3" id="KW-1003">Cell membrane</keyword>
<keyword evidence="8 12" id="KW-0472">Membrane</keyword>
<keyword evidence="4 12" id="KW-0812">Transmembrane</keyword>
<feature type="transmembrane region" description="Helical" evidence="12">
    <location>
        <begin position="805"/>
        <end position="825"/>
    </location>
</feature>
<feature type="transmembrane region" description="Helical" evidence="12">
    <location>
        <begin position="453"/>
        <end position="471"/>
    </location>
</feature>
<gene>
    <name evidence="15" type="ORF">ACFY8C_27350</name>
</gene>
<dbReference type="PROSITE" id="PS50011">
    <property type="entry name" value="PROTEIN_KINASE_DOM"/>
    <property type="match status" value="1"/>
</dbReference>
<feature type="compositionally biased region" description="Pro residues" evidence="11">
    <location>
        <begin position="322"/>
        <end position="340"/>
    </location>
</feature>
<keyword evidence="6 10" id="KW-0067">ATP-binding</keyword>
<dbReference type="CDD" id="cd17321">
    <property type="entry name" value="MFS_MMR_MDR_like"/>
    <property type="match status" value="1"/>
</dbReference>
<feature type="transmembrane region" description="Helical" evidence="12">
    <location>
        <begin position="576"/>
        <end position="596"/>
    </location>
</feature>
<evidence type="ECO:0000256" key="11">
    <source>
        <dbReference type="SAM" id="MobiDB-lite"/>
    </source>
</evidence>
<feature type="transmembrane region" description="Helical" evidence="12">
    <location>
        <begin position="644"/>
        <end position="663"/>
    </location>
</feature>
<feature type="binding site" evidence="10">
    <location>
        <position position="43"/>
    </location>
    <ligand>
        <name>ATP</name>
        <dbReference type="ChEBI" id="CHEBI:30616"/>
    </ligand>
</feature>